<dbReference type="Proteomes" id="UP001596152">
    <property type="component" value="Unassembled WGS sequence"/>
</dbReference>
<feature type="transmembrane region" description="Helical" evidence="1">
    <location>
        <begin position="131"/>
        <end position="151"/>
    </location>
</feature>
<gene>
    <name evidence="2" type="ORF">ACFPIE_06790</name>
</gene>
<keyword evidence="1" id="KW-0812">Transmembrane</keyword>
<sequence>MRDEVIPNRAPDGPLDREALWATWTRLVAEFSFKRLFRHLATSKSGWGLYDVDVVSTLNATPMAAAARPILAGLSTVELAALLAIARINTARNDSLWKMAALFYVSAPVTTVLAAFQIAPTFTKKVLETGGIGFVLIFLSLTISLIFYYSINWRAGQVAVLIELELIERGHQTVAPSVSAGEQ</sequence>
<name>A0ABW0FQR7_9CAUL</name>
<keyword evidence="1" id="KW-0472">Membrane</keyword>
<proteinExistence type="predicted"/>
<keyword evidence="3" id="KW-1185">Reference proteome</keyword>
<organism evidence="2 3">
    <name type="scientific">Brevundimonas staleyi</name>
    <dbReference type="NCBI Taxonomy" id="74326"/>
    <lineage>
        <taxon>Bacteria</taxon>
        <taxon>Pseudomonadati</taxon>
        <taxon>Pseudomonadota</taxon>
        <taxon>Alphaproteobacteria</taxon>
        <taxon>Caulobacterales</taxon>
        <taxon>Caulobacteraceae</taxon>
        <taxon>Brevundimonas</taxon>
    </lineage>
</organism>
<keyword evidence="1" id="KW-1133">Transmembrane helix</keyword>
<reference evidence="3" key="1">
    <citation type="journal article" date="2019" name="Int. J. Syst. Evol. Microbiol.">
        <title>The Global Catalogue of Microorganisms (GCM) 10K type strain sequencing project: providing services to taxonomists for standard genome sequencing and annotation.</title>
        <authorList>
            <consortium name="The Broad Institute Genomics Platform"/>
            <consortium name="The Broad Institute Genome Sequencing Center for Infectious Disease"/>
            <person name="Wu L."/>
            <person name="Ma J."/>
        </authorList>
    </citation>
    <scope>NUCLEOTIDE SEQUENCE [LARGE SCALE GENOMIC DNA]</scope>
    <source>
        <strain evidence="3">JCM 12125</strain>
    </source>
</reference>
<comment type="caution">
    <text evidence="2">The sequence shown here is derived from an EMBL/GenBank/DDBJ whole genome shotgun (WGS) entry which is preliminary data.</text>
</comment>
<protein>
    <recommendedName>
        <fullName evidence="4">DUF805 domain-containing protein</fullName>
    </recommendedName>
</protein>
<feature type="transmembrane region" description="Helical" evidence="1">
    <location>
        <begin position="100"/>
        <end position="119"/>
    </location>
</feature>
<dbReference type="RefSeq" id="WP_374035948.1">
    <property type="nucleotide sequence ID" value="NZ_CP169082.1"/>
</dbReference>
<dbReference type="EMBL" id="JBHSLF010000014">
    <property type="protein sequence ID" value="MFC5343614.1"/>
    <property type="molecule type" value="Genomic_DNA"/>
</dbReference>
<evidence type="ECO:0000313" key="2">
    <source>
        <dbReference type="EMBL" id="MFC5343614.1"/>
    </source>
</evidence>
<evidence type="ECO:0000313" key="3">
    <source>
        <dbReference type="Proteomes" id="UP001596152"/>
    </source>
</evidence>
<evidence type="ECO:0008006" key="4">
    <source>
        <dbReference type="Google" id="ProtNLM"/>
    </source>
</evidence>
<accession>A0ABW0FQR7</accession>
<evidence type="ECO:0000256" key="1">
    <source>
        <dbReference type="SAM" id="Phobius"/>
    </source>
</evidence>